<proteinExistence type="predicted"/>
<protein>
    <submittedName>
        <fullName evidence="1">Uncharacterized protein</fullName>
    </submittedName>
</protein>
<organism evidence="1 2">
    <name type="scientific">Nonomuraea longicatena</name>
    <dbReference type="NCBI Taxonomy" id="83682"/>
    <lineage>
        <taxon>Bacteria</taxon>
        <taxon>Bacillati</taxon>
        <taxon>Actinomycetota</taxon>
        <taxon>Actinomycetes</taxon>
        <taxon>Streptosporangiales</taxon>
        <taxon>Streptosporangiaceae</taxon>
        <taxon>Nonomuraea</taxon>
    </lineage>
</organism>
<accession>A0ABP4AN81</accession>
<keyword evidence="2" id="KW-1185">Reference proteome</keyword>
<name>A0ABP4AN81_9ACTN</name>
<sequence length="55" mass="6136">MQAARAWSLSLLLDGDKVDGQLADPHEQFRREADAWRTGLRTAPEVLQALFPDAT</sequence>
<evidence type="ECO:0000313" key="2">
    <source>
        <dbReference type="Proteomes" id="UP001501578"/>
    </source>
</evidence>
<comment type="caution">
    <text evidence="1">The sequence shown here is derived from an EMBL/GenBank/DDBJ whole genome shotgun (WGS) entry which is preliminary data.</text>
</comment>
<gene>
    <name evidence="1" type="ORF">GCM10009560_47610</name>
</gene>
<evidence type="ECO:0000313" key="1">
    <source>
        <dbReference type="EMBL" id="GAA0937929.1"/>
    </source>
</evidence>
<reference evidence="2" key="1">
    <citation type="journal article" date="2019" name="Int. J. Syst. Evol. Microbiol.">
        <title>The Global Catalogue of Microorganisms (GCM) 10K type strain sequencing project: providing services to taxonomists for standard genome sequencing and annotation.</title>
        <authorList>
            <consortium name="The Broad Institute Genomics Platform"/>
            <consortium name="The Broad Institute Genome Sequencing Center for Infectious Disease"/>
            <person name="Wu L."/>
            <person name="Ma J."/>
        </authorList>
    </citation>
    <scope>NUCLEOTIDE SEQUENCE [LARGE SCALE GENOMIC DNA]</scope>
    <source>
        <strain evidence="2">JCM 11136</strain>
    </source>
</reference>
<dbReference type="EMBL" id="BAAAHQ010000023">
    <property type="protein sequence ID" value="GAA0937929.1"/>
    <property type="molecule type" value="Genomic_DNA"/>
</dbReference>
<dbReference type="Proteomes" id="UP001501578">
    <property type="component" value="Unassembled WGS sequence"/>
</dbReference>